<dbReference type="AlphaFoldDB" id="A0AAQ3NSN1"/>
<protein>
    <submittedName>
        <fullName evidence="1">Uncharacterized protein</fullName>
    </submittedName>
</protein>
<gene>
    <name evidence="1" type="ORF">V8G54_012008</name>
</gene>
<accession>A0AAQ3NSN1</accession>
<dbReference type="EMBL" id="CP144697">
    <property type="protein sequence ID" value="WVZ14442.1"/>
    <property type="molecule type" value="Genomic_DNA"/>
</dbReference>
<dbReference type="Proteomes" id="UP001374535">
    <property type="component" value="Chromosome 4"/>
</dbReference>
<sequence>MVVFFKSHLLTDNKRRVAKRQVWQLNDYQAYFRQDLVRLHDLLSADWVNAAPKWVLGAKMDAITGFCNRLRRGCKRLPGQYMDSVLNLDAAPKWVLGANMDAITGSLNAAPKWVLGAKMDAITGFCNRLRRGCKRLPGQYMDSVLNLDAAPKWVFGAKMDAITGFCNRLRRGCKRLPGQYMDSVLNLDAAPKWVLVAKMDAITWSLSTRVGSFEMLCHFHMQLGFVIAYGEDVSDYQVATTYNGAQNPQDMEYASQTIQTSELSEFAPNGFMFSTRRHEWKEELLSPTAPLQLIITVTYIAH</sequence>
<keyword evidence="2" id="KW-1185">Reference proteome</keyword>
<reference evidence="1 2" key="1">
    <citation type="journal article" date="2023" name="Life. Sci Alliance">
        <title>Evolutionary insights into 3D genome organization and epigenetic landscape of Vigna mungo.</title>
        <authorList>
            <person name="Junaid A."/>
            <person name="Singh B."/>
            <person name="Bhatia S."/>
        </authorList>
    </citation>
    <scope>NUCLEOTIDE SEQUENCE [LARGE SCALE GENOMIC DNA]</scope>
    <source>
        <strain evidence="1">Urdbean</strain>
    </source>
</reference>
<name>A0AAQ3NSN1_VIGMU</name>
<evidence type="ECO:0000313" key="2">
    <source>
        <dbReference type="Proteomes" id="UP001374535"/>
    </source>
</evidence>
<evidence type="ECO:0000313" key="1">
    <source>
        <dbReference type="EMBL" id="WVZ14442.1"/>
    </source>
</evidence>
<proteinExistence type="predicted"/>
<organism evidence="1 2">
    <name type="scientific">Vigna mungo</name>
    <name type="common">Black gram</name>
    <name type="synonym">Phaseolus mungo</name>
    <dbReference type="NCBI Taxonomy" id="3915"/>
    <lineage>
        <taxon>Eukaryota</taxon>
        <taxon>Viridiplantae</taxon>
        <taxon>Streptophyta</taxon>
        <taxon>Embryophyta</taxon>
        <taxon>Tracheophyta</taxon>
        <taxon>Spermatophyta</taxon>
        <taxon>Magnoliopsida</taxon>
        <taxon>eudicotyledons</taxon>
        <taxon>Gunneridae</taxon>
        <taxon>Pentapetalae</taxon>
        <taxon>rosids</taxon>
        <taxon>fabids</taxon>
        <taxon>Fabales</taxon>
        <taxon>Fabaceae</taxon>
        <taxon>Papilionoideae</taxon>
        <taxon>50 kb inversion clade</taxon>
        <taxon>NPAAA clade</taxon>
        <taxon>indigoferoid/millettioid clade</taxon>
        <taxon>Phaseoleae</taxon>
        <taxon>Vigna</taxon>
    </lineage>
</organism>